<gene>
    <name evidence="1" type="ORF">G9444_6545</name>
</gene>
<sequence>MNDGRNLVLTQFPYDSTFESRCRSGRTWIVREMIIVTTALKMAL</sequence>
<accession>A0A6G9D3P8</accession>
<dbReference type="AlphaFoldDB" id="A0A6G9D3P8"/>
<evidence type="ECO:0000313" key="1">
    <source>
        <dbReference type="EMBL" id="QIP43788.1"/>
    </source>
</evidence>
<geneLocation type="plasmid" evidence="1 2">
    <name>plas1</name>
</geneLocation>
<protein>
    <submittedName>
        <fullName evidence="1">Uncharacterized protein</fullName>
    </submittedName>
</protein>
<proteinExistence type="predicted"/>
<reference evidence="1 2" key="1">
    <citation type="submission" date="2020-03" db="EMBL/GenBank/DDBJ databases">
        <title>Screen low temperature-resistant strains for efficient degradation of petroleum hydrocarbons under the low temperature.</title>
        <authorList>
            <person name="Wang Y."/>
            <person name="Chen J."/>
        </authorList>
    </citation>
    <scope>NUCLEOTIDE SEQUENCE [LARGE SCALE GENOMIC DNA]</scope>
    <source>
        <strain evidence="1 2">KB1</strain>
        <plasmid evidence="1 2">plas1</plasmid>
    </source>
</reference>
<dbReference type="EMBL" id="CP050125">
    <property type="protein sequence ID" value="QIP43788.1"/>
    <property type="molecule type" value="Genomic_DNA"/>
</dbReference>
<name>A0A6G9D3P8_RHOER</name>
<organism evidence="1 2">
    <name type="scientific">Rhodococcus erythropolis</name>
    <name type="common">Arthrobacter picolinophilus</name>
    <dbReference type="NCBI Taxonomy" id="1833"/>
    <lineage>
        <taxon>Bacteria</taxon>
        <taxon>Bacillati</taxon>
        <taxon>Actinomycetota</taxon>
        <taxon>Actinomycetes</taxon>
        <taxon>Mycobacteriales</taxon>
        <taxon>Nocardiaceae</taxon>
        <taxon>Rhodococcus</taxon>
        <taxon>Rhodococcus erythropolis group</taxon>
    </lineage>
</organism>
<dbReference type="Proteomes" id="UP000502345">
    <property type="component" value="Plasmid plas1"/>
</dbReference>
<keyword evidence="1" id="KW-0614">Plasmid</keyword>
<evidence type="ECO:0000313" key="2">
    <source>
        <dbReference type="Proteomes" id="UP000502345"/>
    </source>
</evidence>